<comment type="caution">
    <text evidence="2">The sequence shown here is derived from an EMBL/GenBank/DDBJ whole genome shotgun (WGS) entry which is preliminary data.</text>
</comment>
<keyword evidence="3" id="KW-1185">Reference proteome</keyword>
<evidence type="ECO:0000256" key="1">
    <source>
        <dbReference type="SAM" id="MobiDB-lite"/>
    </source>
</evidence>
<gene>
    <name evidence="2" type="ORF">ACFSQT_20160</name>
</gene>
<organism evidence="2 3">
    <name type="scientific">Mesorhizobium calcicola</name>
    <dbReference type="NCBI Taxonomy" id="1300310"/>
    <lineage>
        <taxon>Bacteria</taxon>
        <taxon>Pseudomonadati</taxon>
        <taxon>Pseudomonadota</taxon>
        <taxon>Alphaproteobacteria</taxon>
        <taxon>Hyphomicrobiales</taxon>
        <taxon>Phyllobacteriaceae</taxon>
        <taxon>Mesorhizobium</taxon>
    </lineage>
</organism>
<dbReference type="Pfam" id="PF10282">
    <property type="entry name" value="Lactonase"/>
    <property type="match status" value="1"/>
</dbReference>
<evidence type="ECO:0000313" key="2">
    <source>
        <dbReference type="EMBL" id="MFD2055278.1"/>
    </source>
</evidence>
<dbReference type="InterPro" id="IPR019405">
    <property type="entry name" value="Lactonase_7-beta_prop"/>
</dbReference>
<dbReference type="InterPro" id="IPR015943">
    <property type="entry name" value="WD40/YVTN_repeat-like_dom_sf"/>
</dbReference>
<evidence type="ECO:0000313" key="3">
    <source>
        <dbReference type="Proteomes" id="UP001597349"/>
    </source>
</evidence>
<dbReference type="Gene3D" id="2.130.10.10">
    <property type="entry name" value="YVTN repeat-like/Quinoprotein amine dehydrogenase"/>
    <property type="match status" value="1"/>
</dbReference>
<name>A0ABW4WH63_9HYPH</name>
<proteinExistence type="predicted"/>
<sequence>MGLRCKREQAKFGCSPRVEAPMGRGGNHADVDNPTSLSMTPDGSRIYANSEVFTWRDGTVPAYSLDRGSSTLTYLNKQPSLGCITAHNAISRDGTKLLAPITVSTPRAKLAGAQACCIAESFQLEPFSRMNVHSSVVSVG</sequence>
<accession>A0ABW4WH63</accession>
<dbReference type="RefSeq" id="WP_379021375.1">
    <property type="nucleotide sequence ID" value="NZ_JBHUGY010000031.1"/>
</dbReference>
<reference evidence="3" key="1">
    <citation type="journal article" date="2019" name="Int. J. Syst. Evol. Microbiol.">
        <title>The Global Catalogue of Microorganisms (GCM) 10K type strain sequencing project: providing services to taxonomists for standard genome sequencing and annotation.</title>
        <authorList>
            <consortium name="The Broad Institute Genomics Platform"/>
            <consortium name="The Broad Institute Genome Sequencing Center for Infectious Disease"/>
            <person name="Wu L."/>
            <person name="Ma J."/>
        </authorList>
    </citation>
    <scope>NUCLEOTIDE SEQUENCE [LARGE SCALE GENOMIC DNA]</scope>
    <source>
        <strain evidence="3">CGMCC 1.16226</strain>
    </source>
</reference>
<dbReference type="EMBL" id="JBHUGY010000031">
    <property type="protein sequence ID" value="MFD2055278.1"/>
    <property type="molecule type" value="Genomic_DNA"/>
</dbReference>
<protein>
    <submittedName>
        <fullName evidence="2">Beta-propeller fold lactonase family protein</fullName>
    </submittedName>
</protein>
<dbReference type="Proteomes" id="UP001597349">
    <property type="component" value="Unassembled WGS sequence"/>
</dbReference>
<feature type="region of interest" description="Disordered" evidence="1">
    <location>
        <begin position="16"/>
        <end position="41"/>
    </location>
</feature>